<gene>
    <name evidence="3" type="ORF">E4T21_06420</name>
</gene>
<sequence length="72" mass="7875">MKKYLIATALISLLAAGGASAMESTALKQSQETLSKNHDVAEMSMEDRLTSLEDQIAELKMLIQESMEDDAK</sequence>
<dbReference type="EMBL" id="CP038437">
    <property type="protein sequence ID" value="QEM81209.1"/>
    <property type="molecule type" value="Genomic_DNA"/>
</dbReference>
<evidence type="ECO:0000256" key="1">
    <source>
        <dbReference type="SAM" id="Coils"/>
    </source>
</evidence>
<dbReference type="RefSeq" id="WP_149284223.1">
    <property type="nucleotide sequence ID" value="NZ_CP038437.2"/>
</dbReference>
<evidence type="ECO:0000313" key="3">
    <source>
        <dbReference type="EMBL" id="QEM81209.1"/>
    </source>
</evidence>
<feature type="signal peptide" evidence="2">
    <location>
        <begin position="1"/>
        <end position="21"/>
    </location>
</feature>
<feature type="chain" id="PRO_5022925101" description="Porin" evidence="2">
    <location>
        <begin position="22"/>
        <end position="72"/>
    </location>
</feature>
<evidence type="ECO:0008006" key="5">
    <source>
        <dbReference type="Google" id="ProtNLM"/>
    </source>
</evidence>
<keyword evidence="4" id="KW-1185">Reference proteome</keyword>
<keyword evidence="2" id="KW-0732">Signal</keyword>
<proteinExistence type="predicted"/>
<name>A0A5C1NHN0_9GAMM</name>
<evidence type="ECO:0000256" key="2">
    <source>
        <dbReference type="SAM" id="SignalP"/>
    </source>
</evidence>
<feature type="coiled-coil region" evidence="1">
    <location>
        <begin position="42"/>
        <end position="69"/>
    </location>
</feature>
<organism evidence="3 4">
    <name type="scientific">Halomonas binhaiensis</name>
    <dbReference type="NCBI Taxonomy" id="2562282"/>
    <lineage>
        <taxon>Bacteria</taxon>
        <taxon>Pseudomonadati</taxon>
        <taxon>Pseudomonadota</taxon>
        <taxon>Gammaproteobacteria</taxon>
        <taxon>Oceanospirillales</taxon>
        <taxon>Halomonadaceae</taxon>
        <taxon>Halomonas</taxon>
    </lineage>
</organism>
<keyword evidence="1" id="KW-0175">Coiled coil</keyword>
<evidence type="ECO:0000313" key="4">
    <source>
        <dbReference type="Proteomes" id="UP000324285"/>
    </source>
</evidence>
<dbReference type="Proteomes" id="UP000324285">
    <property type="component" value="Chromosome"/>
</dbReference>
<reference evidence="3" key="1">
    <citation type="submission" date="2021-02" db="EMBL/GenBank/DDBJ databases">
        <title>Strain Y2R2, a novel species of the genus Halomonas.</title>
        <authorList>
            <person name="Huang H."/>
        </authorList>
    </citation>
    <scope>NUCLEOTIDE SEQUENCE</scope>
    <source>
        <strain evidence="3">Y2R2</strain>
    </source>
</reference>
<dbReference type="AlphaFoldDB" id="A0A5C1NHN0"/>
<protein>
    <recommendedName>
        <fullName evidence="5">Porin</fullName>
    </recommendedName>
</protein>
<accession>A0A5C1NHN0</accession>
<dbReference type="KEGG" id="hbh:E4T21_06420"/>